<dbReference type="GO" id="GO:0000287">
    <property type="term" value="F:magnesium ion binding"/>
    <property type="evidence" value="ECO:0007669"/>
    <property type="project" value="InterPro"/>
</dbReference>
<protein>
    <recommendedName>
        <fullName evidence="4 14">Pyruvate kinase</fullName>
        <ecNumber evidence="4 14">2.7.1.40</ecNumber>
    </recommendedName>
</protein>
<keyword evidence="10 14" id="KW-0460">Magnesium</keyword>
<dbReference type="PANTHER" id="PTHR11817">
    <property type="entry name" value="PYRUVATE KINASE"/>
    <property type="match status" value="1"/>
</dbReference>
<evidence type="ECO:0000256" key="14">
    <source>
        <dbReference type="RuleBase" id="RU000504"/>
    </source>
</evidence>
<gene>
    <name evidence="17" type="ORF">FBUS_03941</name>
</gene>
<evidence type="ECO:0000256" key="1">
    <source>
        <dbReference type="ARBA" id="ARBA00001958"/>
    </source>
</evidence>
<evidence type="ECO:0000256" key="7">
    <source>
        <dbReference type="ARBA" id="ARBA00022741"/>
    </source>
</evidence>
<dbReference type="GO" id="GO:0005524">
    <property type="term" value="F:ATP binding"/>
    <property type="evidence" value="ECO:0007669"/>
    <property type="project" value="UniProtKB-KW"/>
</dbReference>
<dbReference type="NCBIfam" id="TIGR01064">
    <property type="entry name" value="pyruv_kin"/>
    <property type="match status" value="1"/>
</dbReference>
<evidence type="ECO:0000256" key="10">
    <source>
        <dbReference type="ARBA" id="ARBA00022842"/>
    </source>
</evidence>
<dbReference type="InterPro" id="IPR011037">
    <property type="entry name" value="Pyrv_Knase-like_insert_dom_sf"/>
</dbReference>
<evidence type="ECO:0000256" key="6">
    <source>
        <dbReference type="ARBA" id="ARBA00022723"/>
    </source>
</evidence>
<keyword evidence="11 14" id="KW-0324">Glycolysis</keyword>
<evidence type="ECO:0000256" key="2">
    <source>
        <dbReference type="ARBA" id="ARBA00004997"/>
    </source>
</evidence>
<dbReference type="Gene3D" id="3.20.20.60">
    <property type="entry name" value="Phosphoenolpyruvate-binding domains"/>
    <property type="match status" value="1"/>
</dbReference>
<evidence type="ECO:0000313" key="17">
    <source>
        <dbReference type="EMBL" id="KAA0189305.1"/>
    </source>
</evidence>
<feature type="domain" description="Pyruvate kinase barrel" evidence="15">
    <location>
        <begin position="59"/>
        <end position="386"/>
    </location>
</feature>
<dbReference type="Proteomes" id="UP000728185">
    <property type="component" value="Unassembled WGS sequence"/>
</dbReference>
<feature type="domain" description="Pyruvate kinase C-terminal" evidence="16">
    <location>
        <begin position="428"/>
        <end position="543"/>
    </location>
</feature>
<dbReference type="PRINTS" id="PR01050">
    <property type="entry name" value="PYRUVTKNASE"/>
</dbReference>
<comment type="catalytic activity">
    <reaction evidence="13">
        <text>pyruvate + ATP = phosphoenolpyruvate + ADP + H(+)</text>
        <dbReference type="Rhea" id="RHEA:18157"/>
        <dbReference type="ChEBI" id="CHEBI:15361"/>
        <dbReference type="ChEBI" id="CHEBI:15378"/>
        <dbReference type="ChEBI" id="CHEBI:30616"/>
        <dbReference type="ChEBI" id="CHEBI:58702"/>
        <dbReference type="ChEBI" id="CHEBI:456216"/>
        <dbReference type="EC" id="2.7.1.40"/>
    </reaction>
    <physiologicalReaction direction="right-to-left" evidence="13">
        <dbReference type="Rhea" id="RHEA:18159"/>
    </physiologicalReaction>
</comment>
<evidence type="ECO:0000256" key="12">
    <source>
        <dbReference type="ARBA" id="ARBA00023317"/>
    </source>
</evidence>
<evidence type="ECO:0000256" key="11">
    <source>
        <dbReference type="ARBA" id="ARBA00023152"/>
    </source>
</evidence>
<keyword evidence="18" id="KW-1185">Reference proteome</keyword>
<dbReference type="AlphaFoldDB" id="A0A8E0RSK8"/>
<organism evidence="17 18">
    <name type="scientific">Fasciolopsis buskii</name>
    <dbReference type="NCBI Taxonomy" id="27845"/>
    <lineage>
        <taxon>Eukaryota</taxon>
        <taxon>Metazoa</taxon>
        <taxon>Spiralia</taxon>
        <taxon>Lophotrochozoa</taxon>
        <taxon>Platyhelminthes</taxon>
        <taxon>Trematoda</taxon>
        <taxon>Digenea</taxon>
        <taxon>Plagiorchiida</taxon>
        <taxon>Echinostomata</taxon>
        <taxon>Echinostomatoidea</taxon>
        <taxon>Fasciolidae</taxon>
        <taxon>Fasciolopsis</taxon>
    </lineage>
</organism>
<keyword evidence="6" id="KW-0479">Metal-binding</keyword>
<dbReference type="GO" id="GO:0030955">
    <property type="term" value="F:potassium ion binding"/>
    <property type="evidence" value="ECO:0007669"/>
    <property type="project" value="InterPro"/>
</dbReference>
<comment type="pathway">
    <text evidence="2 14">Carbohydrate degradation; glycolysis; pyruvate from D-glyceraldehyde 3-phosphate: step 5/5.</text>
</comment>
<evidence type="ECO:0000256" key="4">
    <source>
        <dbReference type="ARBA" id="ARBA00012142"/>
    </source>
</evidence>
<dbReference type="GO" id="GO:0004743">
    <property type="term" value="F:pyruvate kinase activity"/>
    <property type="evidence" value="ECO:0007669"/>
    <property type="project" value="UniProtKB-EC"/>
</dbReference>
<dbReference type="GO" id="GO:0016301">
    <property type="term" value="F:kinase activity"/>
    <property type="evidence" value="ECO:0007669"/>
    <property type="project" value="UniProtKB-KW"/>
</dbReference>
<proteinExistence type="inferred from homology"/>
<dbReference type="InterPro" id="IPR040442">
    <property type="entry name" value="Pyrv_kinase-like_dom_sf"/>
</dbReference>
<evidence type="ECO:0000256" key="3">
    <source>
        <dbReference type="ARBA" id="ARBA00008663"/>
    </source>
</evidence>
<accession>A0A8E0RSK8</accession>
<keyword evidence="7" id="KW-0547">Nucleotide-binding</keyword>
<dbReference type="EMBL" id="LUCM01007834">
    <property type="protein sequence ID" value="KAA0189305.1"/>
    <property type="molecule type" value="Genomic_DNA"/>
</dbReference>
<sequence>MDVLLLSPVLKVPPKLANRSHATDMYLHQFQEQQHGTHARTHLEHVSQLNIDNSSAYVRQTTIVCTLGELWNSDEKIKEMIRGGMNILRMNLSMGTHEYYADAIRRVRAIEESLGHNPAVGIALDISAPPVRTGLVDNNLEATIMLKDGQSIQLTTNEKYRDQTTDEVIWIDSQYYPTLFQRLAPGDRFHLDDGMLSLTVQSVGPDTVYCLVERGGELGSWKRVELPSERLYPTDFDATYKADLAYAFEHKVDYVFTGYASTPSRLMCAKRILGPEIKLFVKVENREAMRNLDELMSIADGIIIGRGGLGLRYPPEKIFQIQKQMIAKCNILGKPVFVITQLLESMRFKPRATRAEISDVANAVIDGADGLILTVETSRGLYPRQTLRVLHVTCREAESAIYHGKFCYDLKHSRDLRGLSPIEPTYFTALAAVEASSACNASAIVVTTTTGRSATVISSFRPSCPVIAVVRRPEVARRCHSFRGIHPFVYLEKEQSDWSTELDAKLNRAIEFGRSRWFITGGDNVVIVSGWEAGDGATNTVRVFKVPTGETAINVVNSHAQLCGASWDD</sequence>
<dbReference type="SUPFAM" id="SSF52935">
    <property type="entry name" value="PK C-terminal domain-like"/>
    <property type="match status" value="1"/>
</dbReference>
<dbReference type="FunFam" id="2.40.33.10:FF:000001">
    <property type="entry name" value="Pyruvate kinase"/>
    <property type="match status" value="1"/>
</dbReference>
<dbReference type="SUPFAM" id="SSF51621">
    <property type="entry name" value="Phosphoenolpyruvate/pyruvate domain"/>
    <property type="match status" value="1"/>
</dbReference>
<keyword evidence="9" id="KW-0067">ATP-binding</keyword>
<evidence type="ECO:0000313" key="18">
    <source>
        <dbReference type="Proteomes" id="UP000728185"/>
    </source>
</evidence>
<keyword evidence="8 14" id="KW-0418">Kinase</keyword>
<dbReference type="Gene3D" id="2.40.33.10">
    <property type="entry name" value="PK beta-barrel domain-like"/>
    <property type="match status" value="1"/>
</dbReference>
<dbReference type="OrthoDB" id="108365at2759"/>
<evidence type="ECO:0000256" key="8">
    <source>
        <dbReference type="ARBA" id="ARBA00022777"/>
    </source>
</evidence>
<dbReference type="InterPro" id="IPR015813">
    <property type="entry name" value="Pyrv/PenolPyrv_kinase-like_dom"/>
</dbReference>
<dbReference type="InterPro" id="IPR001697">
    <property type="entry name" value="Pyr_Knase"/>
</dbReference>
<dbReference type="InterPro" id="IPR015806">
    <property type="entry name" value="Pyrv_Knase_insert_dom_sf"/>
</dbReference>
<dbReference type="Pfam" id="PF02887">
    <property type="entry name" value="PK_C"/>
    <property type="match status" value="1"/>
</dbReference>
<dbReference type="UniPathway" id="UPA00109">
    <property type="reaction ID" value="UER00188"/>
</dbReference>
<name>A0A8E0RSK8_9TREM</name>
<dbReference type="InterPro" id="IPR015793">
    <property type="entry name" value="Pyrv_Knase_brl"/>
</dbReference>
<dbReference type="InterPro" id="IPR015795">
    <property type="entry name" value="Pyrv_Knase_C"/>
</dbReference>
<evidence type="ECO:0000256" key="9">
    <source>
        <dbReference type="ARBA" id="ARBA00022840"/>
    </source>
</evidence>
<reference evidence="17" key="1">
    <citation type="submission" date="2019-05" db="EMBL/GenBank/DDBJ databases">
        <title>Annotation for the trematode Fasciolopsis buski.</title>
        <authorList>
            <person name="Choi Y.-J."/>
        </authorList>
    </citation>
    <scope>NUCLEOTIDE SEQUENCE</scope>
    <source>
        <strain evidence="17">HT</strain>
        <tissue evidence="17">Whole worm</tissue>
    </source>
</reference>
<dbReference type="Pfam" id="PF00224">
    <property type="entry name" value="PK"/>
    <property type="match status" value="1"/>
</dbReference>
<keyword evidence="12 17" id="KW-0670">Pyruvate</keyword>
<evidence type="ECO:0000259" key="15">
    <source>
        <dbReference type="Pfam" id="PF00224"/>
    </source>
</evidence>
<keyword evidence="5 14" id="KW-0808">Transferase</keyword>
<evidence type="ECO:0000256" key="5">
    <source>
        <dbReference type="ARBA" id="ARBA00022679"/>
    </source>
</evidence>
<evidence type="ECO:0000259" key="16">
    <source>
        <dbReference type="Pfam" id="PF02887"/>
    </source>
</evidence>
<dbReference type="EC" id="2.7.1.40" evidence="4 14"/>
<dbReference type="InterPro" id="IPR036918">
    <property type="entry name" value="Pyrv_Knase_C_sf"/>
</dbReference>
<comment type="caution">
    <text evidence="17">The sequence shown here is derived from an EMBL/GenBank/DDBJ whole genome shotgun (WGS) entry which is preliminary data.</text>
</comment>
<evidence type="ECO:0000256" key="13">
    <source>
        <dbReference type="ARBA" id="ARBA00048967"/>
    </source>
</evidence>
<dbReference type="Gene3D" id="3.40.1380.20">
    <property type="entry name" value="Pyruvate kinase, C-terminal domain"/>
    <property type="match status" value="1"/>
</dbReference>
<comment type="cofactor">
    <cofactor evidence="1">
        <name>K(+)</name>
        <dbReference type="ChEBI" id="CHEBI:29103"/>
    </cofactor>
</comment>
<dbReference type="SUPFAM" id="SSF50800">
    <property type="entry name" value="PK beta-barrel domain-like"/>
    <property type="match status" value="1"/>
</dbReference>
<comment type="similarity">
    <text evidence="3 14">Belongs to the pyruvate kinase family.</text>
</comment>